<name>A0ACB5UCV9_AMBMO</name>
<sequence>MYENIIQNPKKWTTDEVVDLLFEFTDFNASHLNSDISHKIDPLVVPSQQTGELLTNKQVSTVIDVLKRHRGFVFVDGEKLILQKIEEMVATSYSTSESGLDSADDECFVGDKEKLLDCIELLLHNVETEIKG</sequence>
<comment type="caution">
    <text evidence="1">The sequence shown here is derived from an EMBL/GenBank/DDBJ whole genome shotgun (WGS) entry which is preliminary data.</text>
</comment>
<gene>
    <name evidence="1" type="ORF">Amon02_001304700</name>
</gene>
<protein>
    <submittedName>
        <fullName evidence="1">Unnamed protein product</fullName>
    </submittedName>
</protein>
<proteinExistence type="predicted"/>
<dbReference type="Proteomes" id="UP001165064">
    <property type="component" value="Unassembled WGS sequence"/>
</dbReference>
<organism evidence="1 2">
    <name type="scientific">Ambrosiozyma monospora</name>
    <name type="common">Yeast</name>
    <name type="synonym">Endomycopsis monosporus</name>
    <dbReference type="NCBI Taxonomy" id="43982"/>
    <lineage>
        <taxon>Eukaryota</taxon>
        <taxon>Fungi</taxon>
        <taxon>Dikarya</taxon>
        <taxon>Ascomycota</taxon>
        <taxon>Saccharomycotina</taxon>
        <taxon>Pichiomycetes</taxon>
        <taxon>Pichiales</taxon>
        <taxon>Pichiaceae</taxon>
        <taxon>Ambrosiozyma</taxon>
    </lineage>
</organism>
<evidence type="ECO:0000313" key="2">
    <source>
        <dbReference type="Proteomes" id="UP001165064"/>
    </source>
</evidence>
<evidence type="ECO:0000313" key="1">
    <source>
        <dbReference type="EMBL" id="GMF07802.1"/>
    </source>
</evidence>
<accession>A0ACB5UCV9</accession>
<dbReference type="EMBL" id="BSXS01016470">
    <property type="protein sequence ID" value="GMF07802.1"/>
    <property type="molecule type" value="Genomic_DNA"/>
</dbReference>
<reference evidence="1" key="1">
    <citation type="submission" date="2023-04" db="EMBL/GenBank/DDBJ databases">
        <title>Ambrosiozyma monospora NBRC 10751.</title>
        <authorList>
            <person name="Ichikawa N."/>
            <person name="Sato H."/>
            <person name="Tonouchi N."/>
        </authorList>
    </citation>
    <scope>NUCLEOTIDE SEQUENCE</scope>
    <source>
        <strain evidence="1">NBRC 10751</strain>
    </source>
</reference>
<keyword evidence="2" id="KW-1185">Reference proteome</keyword>